<keyword evidence="2" id="KW-1185">Reference proteome</keyword>
<gene>
    <name evidence="1" type="ORF">BDN71DRAFT_1431419</name>
</gene>
<comment type="caution">
    <text evidence="1">The sequence shown here is derived from an EMBL/GenBank/DDBJ whole genome shotgun (WGS) entry which is preliminary data.</text>
</comment>
<evidence type="ECO:0000313" key="2">
    <source>
        <dbReference type="Proteomes" id="UP000807025"/>
    </source>
</evidence>
<organism evidence="1 2">
    <name type="scientific">Pleurotus eryngii</name>
    <name type="common">Boletus of the steppes</name>
    <dbReference type="NCBI Taxonomy" id="5323"/>
    <lineage>
        <taxon>Eukaryota</taxon>
        <taxon>Fungi</taxon>
        <taxon>Dikarya</taxon>
        <taxon>Basidiomycota</taxon>
        <taxon>Agaricomycotina</taxon>
        <taxon>Agaricomycetes</taxon>
        <taxon>Agaricomycetidae</taxon>
        <taxon>Agaricales</taxon>
        <taxon>Pleurotineae</taxon>
        <taxon>Pleurotaceae</taxon>
        <taxon>Pleurotus</taxon>
    </lineage>
</organism>
<reference evidence="1" key="1">
    <citation type="submission" date="2020-11" db="EMBL/GenBank/DDBJ databases">
        <authorList>
            <consortium name="DOE Joint Genome Institute"/>
            <person name="Ahrendt S."/>
            <person name="Riley R."/>
            <person name="Andreopoulos W."/>
            <person name="Labutti K."/>
            <person name="Pangilinan J."/>
            <person name="Ruiz-Duenas F.J."/>
            <person name="Barrasa J.M."/>
            <person name="Sanchez-Garcia M."/>
            <person name="Camarero S."/>
            <person name="Miyauchi S."/>
            <person name="Serrano A."/>
            <person name="Linde D."/>
            <person name="Babiker R."/>
            <person name="Drula E."/>
            <person name="Ayuso-Fernandez I."/>
            <person name="Pacheco R."/>
            <person name="Padilla G."/>
            <person name="Ferreira P."/>
            <person name="Barriuso J."/>
            <person name="Kellner H."/>
            <person name="Castanera R."/>
            <person name="Alfaro M."/>
            <person name="Ramirez L."/>
            <person name="Pisabarro A.G."/>
            <person name="Kuo A."/>
            <person name="Tritt A."/>
            <person name="Lipzen A."/>
            <person name="He G."/>
            <person name="Yan M."/>
            <person name="Ng V."/>
            <person name="Cullen D."/>
            <person name="Martin F."/>
            <person name="Rosso M.-N."/>
            <person name="Henrissat B."/>
            <person name="Hibbett D."/>
            <person name="Martinez A.T."/>
            <person name="Grigoriev I.V."/>
        </authorList>
    </citation>
    <scope>NUCLEOTIDE SEQUENCE</scope>
    <source>
        <strain evidence="1">ATCC 90797</strain>
    </source>
</reference>
<dbReference type="EMBL" id="MU154567">
    <property type="protein sequence ID" value="KAF9494939.1"/>
    <property type="molecule type" value="Genomic_DNA"/>
</dbReference>
<protein>
    <submittedName>
        <fullName evidence="1">Uncharacterized protein</fullName>
    </submittedName>
</protein>
<sequence>MDMFYNKTEASEQTSSHIHYLKANHPSVRYLEDIFEEHNSNSNSLQMYGMTPEAVDRFKLSIAKEDLDTASKLVKQDEETQELEEATVAVQGILCKAMLLPFDLKIRYMPKARLIPMPEFIRSIKVTNDSRSSIVHPSIVASNRLFTPAKQASGLDPIEISSEMDPCSILAKVDQSRWIHTEDNEVVYYILAEDGSVPDWEHSRSPSLNALCAAQGQLHCQVNTEEPPPPKWAFTTKATTARTLLVAAATSKPPPCRLKWRNVYTTDLHSRKTTSASKGCIDAEKDYSELLEPAGEQVHNDFEDGRFDELAEPVTDNVCEAGAYGMLMDA</sequence>
<name>A0A9P5ZZ55_PLEER</name>
<dbReference type="OrthoDB" id="3269456at2759"/>
<proteinExistence type="predicted"/>
<evidence type="ECO:0000313" key="1">
    <source>
        <dbReference type="EMBL" id="KAF9494939.1"/>
    </source>
</evidence>
<dbReference type="AlphaFoldDB" id="A0A9P5ZZ55"/>
<accession>A0A9P5ZZ55</accession>
<dbReference type="Proteomes" id="UP000807025">
    <property type="component" value="Unassembled WGS sequence"/>
</dbReference>